<proteinExistence type="predicted"/>
<dbReference type="InterPro" id="IPR011990">
    <property type="entry name" value="TPR-like_helical_dom_sf"/>
</dbReference>
<dbReference type="OrthoDB" id="20109at2759"/>
<dbReference type="EMBL" id="JACGCM010000622">
    <property type="protein sequence ID" value="KAF6169909.1"/>
    <property type="molecule type" value="Genomic_DNA"/>
</dbReference>
<gene>
    <name evidence="2" type="ORF">GIB67_034301</name>
</gene>
<dbReference type="PANTHER" id="PTHR47903:SF2">
    <property type="entry name" value="OS07G0636400 PROTEIN"/>
    <property type="match status" value="1"/>
</dbReference>
<dbReference type="Pfam" id="PF01248">
    <property type="entry name" value="Ribosomal_L7Ae"/>
    <property type="match status" value="1"/>
</dbReference>
<dbReference type="AlphaFoldDB" id="A0A7J7NRW8"/>
<feature type="domain" description="Ribosomal protein eL8/eL30/eS12/Gadd45" evidence="1">
    <location>
        <begin position="343"/>
        <end position="399"/>
    </location>
</feature>
<name>A0A7J7NRW8_9MAGN</name>
<dbReference type="InterPro" id="IPR029064">
    <property type="entry name" value="Ribosomal_eL30-like_sf"/>
</dbReference>
<accession>A0A7J7NRW8</accession>
<keyword evidence="3" id="KW-1185">Reference proteome</keyword>
<dbReference type="InterPro" id="IPR004038">
    <property type="entry name" value="Ribosomal_eL8/eL30/eS12/Gad45"/>
</dbReference>
<sequence>MRKKNKESKSIVKAPESVSTTEQQSNCCEGERLVYFLKSLNSYYERPPLAIFTRSVPALELFHLMFCSGMKPVDFKLVWLWQCSKSLCKLAISIREMEIHSRITTSGLRVDHCIGSALLQPQLEHYACRVDVIRHSGRVNEALLICEMSFEAGMEIWRTLLKVCRIHGNVEVAERAPSSILHLDPQGSAAYENGYGPQIQLIPPRATKQRYYNQGCPSKVSNPNLSFSGYPGVYKPCDDSFALVYTLLADRVNLLKHQPMFFKDIKGVFIEEFVARLDDMVQERELESAKLSKGTLPDNIWIKQQFSIGVNDVTRVLERMKPISDLSDPSEDSGEYKASQVRLQAVLLATDCNPRWLTKHLPSLASSRKVPIISIRDKKGGSLRLGEILKLKTAIAIGVKARGTCINKLIEEILHSNLANIGDKELSEVS</sequence>
<evidence type="ECO:0000259" key="1">
    <source>
        <dbReference type="Pfam" id="PF01248"/>
    </source>
</evidence>
<dbReference type="Proteomes" id="UP000541444">
    <property type="component" value="Unassembled WGS sequence"/>
</dbReference>
<evidence type="ECO:0000313" key="2">
    <source>
        <dbReference type="EMBL" id="KAF6169909.1"/>
    </source>
</evidence>
<dbReference type="Gene3D" id="1.25.40.10">
    <property type="entry name" value="Tetratricopeptide repeat domain"/>
    <property type="match status" value="1"/>
</dbReference>
<evidence type="ECO:0000313" key="3">
    <source>
        <dbReference type="Proteomes" id="UP000541444"/>
    </source>
</evidence>
<comment type="caution">
    <text evidence="2">The sequence shown here is derived from an EMBL/GenBank/DDBJ whole genome shotgun (WGS) entry which is preliminary data.</text>
</comment>
<protein>
    <recommendedName>
        <fullName evidence="1">Ribosomal protein eL8/eL30/eS12/Gadd45 domain-containing protein</fullName>
    </recommendedName>
</protein>
<dbReference type="SUPFAM" id="SSF55315">
    <property type="entry name" value="L30e-like"/>
    <property type="match status" value="1"/>
</dbReference>
<reference evidence="2 3" key="1">
    <citation type="journal article" date="2020" name="IScience">
        <title>Genome Sequencing of the Endangered Kingdonia uniflora (Circaeasteraceae, Ranunculales) Reveals Potential Mechanisms of Evolutionary Specialization.</title>
        <authorList>
            <person name="Sun Y."/>
            <person name="Deng T."/>
            <person name="Zhang A."/>
            <person name="Moore M.J."/>
            <person name="Landis J.B."/>
            <person name="Lin N."/>
            <person name="Zhang H."/>
            <person name="Zhang X."/>
            <person name="Huang J."/>
            <person name="Zhang X."/>
            <person name="Sun H."/>
            <person name="Wang H."/>
        </authorList>
    </citation>
    <scope>NUCLEOTIDE SEQUENCE [LARGE SCALE GENOMIC DNA]</scope>
    <source>
        <strain evidence="2">TB1705</strain>
        <tissue evidence="2">Leaf</tissue>
    </source>
</reference>
<organism evidence="2 3">
    <name type="scientific">Kingdonia uniflora</name>
    <dbReference type="NCBI Taxonomy" id="39325"/>
    <lineage>
        <taxon>Eukaryota</taxon>
        <taxon>Viridiplantae</taxon>
        <taxon>Streptophyta</taxon>
        <taxon>Embryophyta</taxon>
        <taxon>Tracheophyta</taxon>
        <taxon>Spermatophyta</taxon>
        <taxon>Magnoliopsida</taxon>
        <taxon>Ranunculales</taxon>
        <taxon>Circaeasteraceae</taxon>
        <taxon>Kingdonia</taxon>
    </lineage>
</organism>
<dbReference type="PANTHER" id="PTHR47903">
    <property type="entry name" value="OS07G0636400 PROTEIN"/>
    <property type="match status" value="1"/>
</dbReference>
<dbReference type="Gene3D" id="3.30.1330.30">
    <property type="match status" value="1"/>
</dbReference>